<evidence type="ECO:0000313" key="2">
    <source>
        <dbReference type="EMBL" id="OHU86445.1"/>
    </source>
</evidence>
<comment type="caution">
    <text evidence="2">The sequence shown here is derived from an EMBL/GenBank/DDBJ whole genome shotgun (WGS) entry which is preliminary data.</text>
</comment>
<dbReference type="Proteomes" id="UP000179786">
    <property type="component" value="Unassembled WGS sequence"/>
</dbReference>
<dbReference type="GO" id="GO:0046872">
    <property type="term" value="F:metal ion binding"/>
    <property type="evidence" value="ECO:0007669"/>
    <property type="project" value="UniProtKB-KW"/>
</dbReference>
<dbReference type="InterPro" id="IPR015813">
    <property type="entry name" value="Pyrv/PenolPyrv_kinase-like_dom"/>
</dbReference>
<evidence type="ECO:0000313" key="3">
    <source>
        <dbReference type="Proteomes" id="UP000179786"/>
    </source>
</evidence>
<sequence length="263" mass="28847">MNKYLHFHHLHNQPTLFKLLNAWDPLSAMLLEQAGCAAIGTTSWGMANARVQQDGESCSFECFITQTKQIVDSVNIGVSVDMESGFSDDIETICDNVLTIAKLGAVGINIEDSSKKTGQLRHINEQSLILGAIRQSLDNAGYKQFFVNARIDTALLAQHQFSNTQARADAYAKAGADGIFIPGLTNPTQIETLCKQLPVPVNMLALPTCYNSEALQNLGVKRLSFGNTFSDNCINLIQKQVSKTLKCSDHGDLFQYNSITLPF</sequence>
<reference evidence="2 3" key="1">
    <citation type="submission" date="2016-09" db="EMBL/GenBank/DDBJ databases">
        <title>Pseudoalteromonas amylolytica sp. nov., isolated from the surface seawater.</title>
        <authorList>
            <person name="Wu Y.-H."/>
            <person name="Cheng H."/>
            <person name="Jin X.-B."/>
            <person name="Wang C.-S."/>
            <person name="Xu X.-W."/>
        </authorList>
    </citation>
    <scope>NUCLEOTIDE SEQUENCE [LARGE SCALE GENOMIC DNA]</scope>
    <source>
        <strain evidence="2 3">JW1</strain>
    </source>
</reference>
<keyword evidence="1" id="KW-0479">Metal-binding</keyword>
<dbReference type="InterPro" id="IPR039556">
    <property type="entry name" value="ICL/PEPM"/>
</dbReference>
<dbReference type="STRING" id="1859457.BET10_01740"/>
<dbReference type="GO" id="GO:0003824">
    <property type="term" value="F:catalytic activity"/>
    <property type="evidence" value="ECO:0007669"/>
    <property type="project" value="InterPro"/>
</dbReference>
<dbReference type="Pfam" id="PF13714">
    <property type="entry name" value="PEP_mutase"/>
    <property type="match status" value="1"/>
</dbReference>
<proteinExistence type="predicted"/>
<dbReference type="InterPro" id="IPR040442">
    <property type="entry name" value="Pyrv_kinase-like_dom_sf"/>
</dbReference>
<evidence type="ECO:0000256" key="1">
    <source>
        <dbReference type="ARBA" id="ARBA00022723"/>
    </source>
</evidence>
<evidence type="ECO:0008006" key="4">
    <source>
        <dbReference type="Google" id="ProtNLM"/>
    </source>
</evidence>
<dbReference type="EMBL" id="MKJU01000038">
    <property type="protein sequence ID" value="OHU86445.1"/>
    <property type="molecule type" value="Genomic_DNA"/>
</dbReference>
<keyword evidence="3" id="KW-1185">Reference proteome</keyword>
<name>A0A1S1MNN4_9GAMM</name>
<protein>
    <recommendedName>
        <fullName evidence="4">Carboxyphosphonoenolpyruvate phosphonomutase</fullName>
    </recommendedName>
</protein>
<dbReference type="RefSeq" id="WP_070988082.1">
    <property type="nucleotide sequence ID" value="NZ_MKJU01000038.1"/>
</dbReference>
<organism evidence="2 3">
    <name type="scientific">Pseudoalteromonas amylolytica</name>
    <dbReference type="NCBI Taxonomy" id="1859457"/>
    <lineage>
        <taxon>Bacteria</taxon>
        <taxon>Pseudomonadati</taxon>
        <taxon>Pseudomonadota</taxon>
        <taxon>Gammaproteobacteria</taxon>
        <taxon>Alteromonadales</taxon>
        <taxon>Pseudoalteromonadaceae</taxon>
        <taxon>Pseudoalteromonas</taxon>
    </lineage>
</organism>
<dbReference type="CDD" id="cd00377">
    <property type="entry name" value="ICL_PEPM"/>
    <property type="match status" value="1"/>
</dbReference>
<dbReference type="PANTHER" id="PTHR42905">
    <property type="entry name" value="PHOSPHOENOLPYRUVATE CARBOXYLASE"/>
    <property type="match status" value="1"/>
</dbReference>
<dbReference type="OrthoDB" id="9780430at2"/>
<dbReference type="AlphaFoldDB" id="A0A1S1MNN4"/>
<accession>A0A1S1MNN4</accession>
<dbReference type="Gene3D" id="3.20.20.60">
    <property type="entry name" value="Phosphoenolpyruvate-binding domains"/>
    <property type="match status" value="1"/>
</dbReference>
<gene>
    <name evidence="2" type="ORF">BET10_01740</name>
</gene>
<dbReference type="SUPFAM" id="SSF51621">
    <property type="entry name" value="Phosphoenolpyruvate/pyruvate domain"/>
    <property type="match status" value="1"/>
</dbReference>
<dbReference type="PANTHER" id="PTHR42905:SF16">
    <property type="entry name" value="CARBOXYPHOSPHONOENOLPYRUVATE PHOSPHONOMUTASE-LIKE PROTEIN (AFU_ORTHOLOGUE AFUA_5G07230)"/>
    <property type="match status" value="1"/>
</dbReference>